<organism evidence="2 3">
    <name type="scientific">Novosphingobium album</name>
    <name type="common">ex Hu et al. 2023</name>
    <dbReference type="NCBI Taxonomy" id="2930093"/>
    <lineage>
        <taxon>Bacteria</taxon>
        <taxon>Pseudomonadati</taxon>
        <taxon>Pseudomonadota</taxon>
        <taxon>Alphaproteobacteria</taxon>
        <taxon>Sphingomonadales</taxon>
        <taxon>Sphingomonadaceae</taxon>
        <taxon>Novosphingobium</taxon>
    </lineage>
</organism>
<gene>
    <name evidence="2" type="ORF">MTR64_09870</name>
</gene>
<evidence type="ECO:0000256" key="1">
    <source>
        <dbReference type="SAM" id="MobiDB-lite"/>
    </source>
</evidence>
<keyword evidence="3" id="KW-1185">Reference proteome</keyword>
<feature type="region of interest" description="Disordered" evidence="1">
    <location>
        <begin position="216"/>
        <end position="235"/>
    </location>
</feature>
<comment type="caution">
    <text evidence="2">The sequence shown here is derived from an EMBL/GenBank/DDBJ whole genome shotgun (WGS) entry which is preliminary data.</text>
</comment>
<reference evidence="2" key="1">
    <citation type="submission" date="2022-03" db="EMBL/GenBank/DDBJ databases">
        <title>Identification of a novel bacterium isolated from mangrove sediments.</title>
        <authorList>
            <person name="Pan X."/>
        </authorList>
    </citation>
    <scope>NUCLEOTIDE SEQUENCE</scope>
    <source>
        <strain evidence="2">B2580</strain>
    </source>
</reference>
<accession>A0ABT0B1G4</accession>
<name>A0ABT0B1G4_9SPHN</name>
<dbReference type="EMBL" id="JALHLE010000012">
    <property type="protein sequence ID" value="MCJ2178870.1"/>
    <property type="molecule type" value="Genomic_DNA"/>
</dbReference>
<evidence type="ECO:0000313" key="2">
    <source>
        <dbReference type="EMBL" id="MCJ2178870.1"/>
    </source>
</evidence>
<dbReference type="Proteomes" id="UP001162880">
    <property type="component" value="Unassembled WGS sequence"/>
</dbReference>
<sequence length="235" mass="25960">MSRSNSPLALSVVKVTIPGSVEKTAAKIRRFDTDGFGFSHDYTWAVMAQSLRGVFVPKTVRASLAGKHPRIAKCVEALCVLGCDLKLETRSFADFPDSGLRPVSMLQWGPDVTVRVKASCWYIDKSDRPILPILQPRKEPLDDQGLAVYLAFARQAFCKGDWSMARPQLIDLSGDDKDGVTAEVINESDLPTVSDELLGEYVKTYIEAKKLADSAKAPRLRKPKDKGMGDLFDRP</sequence>
<proteinExistence type="predicted"/>
<protein>
    <submittedName>
        <fullName evidence="2">Uncharacterized protein</fullName>
    </submittedName>
</protein>
<dbReference type="RefSeq" id="WP_243993316.1">
    <property type="nucleotide sequence ID" value="NZ_JALHLE010000012.1"/>
</dbReference>
<evidence type="ECO:0000313" key="3">
    <source>
        <dbReference type="Proteomes" id="UP001162880"/>
    </source>
</evidence>
<feature type="compositionally biased region" description="Basic and acidic residues" evidence="1">
    <location>
        <begin position="225"/>
        <end position="235"/>
    </location>
</feature>